<reference evidence="3" key="1">
    <citation type="submission" date="2022-11" db="EMBL/GenBank/DDBJ databases">
        <title>Genome Sequence of Cubamyces cubensis.</title>
        <authorList>
            <person name="Buettner E."/>
        </authorList>
    </citation>
    <scope>NUCLEOTIDE SEQUENCE</scope>
    <source>
        <strain evidence="3">MPL-01</strain>
    </source>
</reference>
<feature type="region of interest" description="Disordered" evidence="1">
    <location>
        <begin position="300"/>
        <end position="329"/>
    </location>
</feature>
<accession>A0AAD7U257</accession>
<gene>
    <name evidence="3" type="ORF">ONZ51_g1130</name>
</gene>
<evidence type="ECO:0000256" key="1">
    <source>
        <dbReference type="SAM" id="MobiDB-lite"/>
    </source>
</evidence>
<organism evidence="3 4">
    <name type="scientific">Trametes cubensis</name>
    <dbReference type="NCBI Taxonomy" id="1111947"/>
    <lineage>
        <taxon>Eukaryota</taxon>
        <taxon>Fungi</taxon>
        <taxon>Dikarya</taxon>
        <taxon>Basidiomycota</taxon>
        <taxon>Agaricomycotina</taxon>
        <taxon>Agaricomycetes</taxon>
        <taxon>Polyporales</taxon>
        <taxon>Polyporaceae</taxon>
        <taxon>Trametes</taxon>
    </lineage>
</organism>
<feature type="compositionally biased region" description="Low complexity" evidence="1">
    <location>
        <begin position="796"/>
        <end position="826"/>
    </location>
</feature>
<dbReference type="GO" id="GO:0004672">
    <property type="term" value="F:protein kinase activity"/>
    <property type="evidence" value="ECO:0007669"/>
    <property type="project" value="InterPro"/>
</dbReference>
<dbReference type="SUPFAM" id="SSF56112">
    <property type="entry name" value="Protein kinase-like (PK-like)"/>
    <property type="match status" value="1"/>
</dbReference>
<comment type="caution">
    <text evidence="3">The sequence shown here is derived from an EMBL/GenBank/DDBJ whole genome shotgun (WGS) entry which is preliminary data.</text>
</comment>
<feature type="region of interest" description="Disordered" evidence="1">
    <location>
        <begin position="766"/>
        <end position="842"/>
    </location>
</feature>
<proteinExistence type="predicted"/>
<dbReference type="Gene3D" id="1.10.510.10">
    <property type="entry name" value="Transferase(Phosphotransferase) domain 1"/>
    <property type="match status" value="1"/>
</dbReference>
<feature type="region of interest" description="Disordered" evidence="1">
    <location>
        <begin position="1"/>
        <end position="25"/>
    </location>
</feature>
<evidence type="ECO:0000313" key="3">
    <source>
        <dbReference type="EMBL" id="KAJ8496367.1"/>
    </source>
</evidence>
<dbReference type="Pfam" id="PF17667">
    <property type="entry name" value="Pkinase_fungal"/>
    <property type="match status" value="1"/>
</dbReference>
<evidence type="ECO:0000259" key="2">
    <source>
        <dbReference type="Pfam" id="PF17667"/>
    </source>
</evidence>
<evidence type="ECO:0000313" key="4">
    <source>
        <dbReference type="Proteomes" id="UP001215151"/>
    </source>
</evidence>
<name>A0AAD7U257_9APHY</name>
<keyword evidence="4" id="KW-1185">Reference proteome</keyword>
<protein>
    <recommendedName>
        <fullName evidence="2">Fungal-type protein kinase domain-containing protein</fullName>
    </recommendedName>
</protein>
<dbReference type="InterPro" id="IPR008266">
    <property type="entry name" value="Tyr_kinase_AS"/>
</dbReference>
<dbReference type="Proteomes" id="UP001215151">
    <property type="component" value="Unassembled WGS sequence"/>
</dbReference>
<dbReference type="PANTHER" id="PTHR38248">
    <property type="entry name" value="FUNK1 6"/>
    <property type="match status" value="1"/>
</dbReference>
<dbReference type="InterPro" id="IPR040976">
    <property type="entry name" value="Pkinase_fungal"/>
</dbReference>
<feature type="compositionally biased region" description="Polar residues" evidence="1">
    <location>
        <begin position="1"/>
        <end position="20"/>
    </location>
</feature>
<feature type="compositionally biased region" description="Basic residues" evidence="1">
    <location>
        <begin position="827"/>
        <end position="842"/>
    </location>
</feature>
<feature type="region of interest" description="Disordered" evidence="1">
    <location>
        <begin position="436"/>
        <end position="456"/>
    </location>
</feature>
<dbReference type="InterPro" id="IPR011009">
    <property type="entry name" value="Kinase-like_dom_sf"/>
</dbReference>
<feature type="compositionally biased region" description="Low complexity" evidence="1">
    <location>
        <begin position="307"/>
        <end position="323"/>
    </location>
</feature>
<dbReference type="PANTHER" id="PTHR38248:SF2">
    <property type="entry name" value="FUNK1 11"/>
    <property type="match status" value="1"/>
</dbReference>
<sequence>MSSHATPRTAKSPNDVNNAEQAKRPYQLEHWRRELTSKINVYDGELDDFLDIFVPSNTPCPLDLPNEQIAEDFHPVKGREVHHYDPLINIFSRIVADFPEDRRLSFCNTHAQELFFPFSSFAKDHHTSKPDISVSFPGVQLASRVKSPDWTRFSMVIEAKSTASEDAFDAKAGITRTDAIVQLAISARSLMFAHGMLAAYTLGIYGDMVRIARFDHACAVASEAFSIKSVEGLRIIQEFFWRFTHPWHPTPGAVVGHDETVSKITPAQQTWLREHLGSEADELLNGVDLREGRVVKVWDDREPKDPSSGTETEGSSSSSSSSSILETEDTGFDSEPKEYILFKLVNVNARLFSRSTMVWLGIEYDTAKSAEDLELRIIKEAWRQLVRIPESTFYRRLRKTIPLEQRIGLPGLVGGGDLGAREVAEWEAASKPPCRVLRPRANRDTPRPPPHPMHQTFTWRLTVGSDAKARERSHMRLVVDTVGRPLSRFRSTKELVTAIRDAIKGHRLALERGGILHRDISSGNILIVDKPRRNQSRGILHDLDYSSMTLEVPTSPTVADDSSNPPKLYHLRLEQDKPLEHASGHKERTGTYYFFAIDLLDPTMQTPLHQARHDLESFYWVLLWIVLRHTVYTHVAGQNACETAFVYGDDLKAVSTKRSWLVGPLPTIPGNEPLTELIYELTGQIYQATLNERWGTRTPLTYDALLATFNRALARDDWPVADGAIPFYHGDARTNSVYADRRPRGPRGSKRARDVEALQSAFTDIQSGEFGSAVPSGEPSNKRNRSNAASDPRQKSAAGSTAGSSTLVASSSRRGGGSTSVRAKSSGSRRGKGSYSSRKRSA</sequence>
<dbReference type="PROSITE" id="PS00109">
    <property type="entry name" value="PROTEIN_KINASE_TYR"/>
    <property type="match status" value="1"/>
</dbReference>
<feature type="domain" description="Fungal-type protein kinase" evidence="2">
    <location>
        <begin position="333"/>
        <end position="626"/>
    </location>
</feature>
<dbReference type="EMBL" id="JAPEVG010000015">
    <property type="protein sequence ID" value="KAJ8496367.1"/>
    <property type="molecule type" value="Genomic_DNA"/>
</dbReference>
<dbReference type="AlphaFoldDB" id="A0AAD7U257"/>